<sequence>MLFKNIIRIKCRIRNLHTMSALPKVLVSRNDVPEEGILLLQSKCHVEIWEKPGTMPANEILKRIKNKDALYCTVSEKINAELLDAAGPTLKAIGTFSVGYDHIDLDECKKRGIVVGNTPDVLTDTTAELTVALLLATSRRLIEANKEVTNGGWTGWGPLWMCGTSLAGSTVGIVGLGRIGFGVAERLKGFKVKNILYSGNRAKIEAMEKLNAKFVPFDELLKHSDFVIVCCALTSNTTGLFNLEAFSKMKKNAIFINSSRGLIVNQEDLYTALTSGLIKAAGLDVMDPEPLPTGHKLTKLSNCVLLPHIGSATVETRTTMAVLTAKNILAGLEGKPLPCPLQYAEN</sequence>
<dbReference type="FunFam" id="3.40.50.720:FF:000026">
    <property type="entry name" value="Glyoxylate/hydroxypyruvate reductase B"/>
    <property type="match status" value="1"/>
</dbReference>
<evidence type="ECO:0000256" key="2">
    <source>
        <dbReference type="ARBA" id="ARBA00073306"/>
    </source>
</evidence>
<dbReference type="SUPFAM" id="SSF51735">
    <property type="entry name" value="NAD(P)-binding Rossmann-fold domains"/>
    <property type="match status" value="1"/>
</dbReference>
<name>A0AAV6V768_9ARAC</name>
<keyword evidence="1 3" id="KW-0560">Oxidoreductase</keyword>
<evidence type="ECO:0000313" key="7">
    <source>
        <dbReference type="Proteomes" id="UP000827092"/>
    </source>
</evidence>
<dbReference type="GO" id="GO:0005829">
    <property type="term" value="C:cytosol"/>
    <property type="evidence" value="ECO:0007669"/>
    <property type="project" value="TreeGrafter"/>
</dbReference>
<evidence type="ECO:0000256" key="3">
    <source>
        <dbReference type="RuleBase" id="RU003719"/>
    </source>
</evidence>
<dbReference type="GO" id="GO:0051287">
    <property type="term" value="F:NAD binding"/>
    <property type="evidence" value="ECO:0007669"/>
    <property type="project" value="InterPro"/>
</dbReference>
<dbReference type="Pfam" id="PF00389">
    <property type="entry name" value="2-Hacid_dh"/>
    <property type="match status" value="1"/>
</dbReference>
<dbReference type="InterPro" id="IPR029753">
    <property type="entry name" value="D-isomer_DH_CS"/>
</dbReference>
<dbReference type="GO" id="GO:0008465">
    <property type="term" value="F:hydroxypyruvate reductase (NADH) activity"/>
    <property type="evidence" value="ECO:0007669"/>
    <property type="project" value="TreeGrafter"/>
</dbReference>
<dbReference type="CDD" id="cd05301">
    <property type="entry name" value="GDH"/>
    <property type="match status" value="1"/>
</dbReference>
<comment type="caution">
    <text evidence="6">The sequence shown here is derived from an EMBL/GenBank/DDBJ whole genome shotgun (WGS) entry which is preliminary data.</text>
</comment>
<dbReference type="PANTHER" id="PTHR10996">
    <property type="entry name" value="2-HYDROXYACID DEHYDROGENASE-RELATED"/>
    <property type="match status" value="1"/>
</dbReference>
<dbReference type="PANTHER" id="PTHR10996:SF277">
    <property type="entry name" value="GLYOXYLATE REDUCTASE_HYDROXYPYRUVATE REDUCTASE"/>
    <property type="match status" value="1"/>
</dbReference>
<comment type="similarity">
    <text evidence="3">Belongs to the D-isomer specific 2-hydroxyacid dehydrogenase family.</text>
</comment>
<evidence type="ECO:0000259" key="5">
    <source>
        <dbReference type="Pfam" id="PF02826"/>
    </source>
</evidence>
<dbReference type="AlphaFoldDB" id="A0AAV6V768"/>
<accession>A0AAV6V768</accession>
<protein>
    <recommendedName>
        <fullName evidence="2">Glyoxylate reductase/hydroxypyruvate reductase</fullName>
    </recommendedName>
</protein>
<dbReference type="Pfam" id="PF02826">
    <property type="entry name" value="2-Hacid_dh_C"/>
    <property type="match status" value="1"/>
</dbReference>
<dbReference type="EMBL" id="JAFNEN010000153">
    <property type="protein sequence ID" value="KAG8191750.1"/>
    <property type="molecule type" value="Genomic_DNA"/>
</dbReference>
<dbReference type="PROSITE" id="PS00671">
    <property type="entry name" value="D_2_HYDROXYACID_DH_3"/>
    <property type="match status" value="1"/>
</dbReference>
<dbReference type="InterPro" id="IPR006140">
    <property type="entry name" value="D-isomer_DH_NAD-bd"/>
</dbReference>
<evidence type="ECO:0000259" key="4">
    <source>
        <dbReference type="Pfam" id="PF00389"/>
    </source>
</evidence>
<dbReference type="InterPro" id="IPR050223">
    <property type="entry name" value="D-isomer_2-hydroxyacid_DH"/>
</dbReference>
<gene>
    <name evidence="6" type="ORF">JTE90_008813</name>
</gene>
<evidence type="ECO:0000256" key="1">
    <source>
        <dbReference type="ARBA" id="ARBA00023002"/>
    </source>
</evidence>
<proteinExistence type="inferred from homology"/>
<dbReference type="InterPro" id="IPR036291">
    <property type="entry name" value="NAD(P)-bd_dom_sf"/>
</dbReference>
<dbReference type="Proteomes" id="UP000827092">
    <property type="component" value="Unassembled WGS sequence"/>
</dbReference>
<feature type="domain" description="D-isomer specific 2-hydroxyacid dehydrogenase NAD-binding" evidence="5">
    <location>
        <begin position="131"/>
        <end position="310"/>
    </location>
</feature>
<dbReference type="Gene3D" id="3.40.50.720">
    <property type="entry name" value="NAD(P)-binding Rossmann-like Domain"/>
    <property type="match status" value="2"/>
</dbReference>
<dbReference type="SUPFAM" id="SSF52283">
    <property type="entry name" value="Formate/glycerate dehydrogenase catalytic domain-like"/>
    <property type="match status" value="1"/>
</dbReference>
<dbReference type="InterPro" id="IPR006139">
    <property type="entry name" value="D-isomer_2_OHA_DH_cat_dom"/>
</dbReference>
<feature type="domain" description="D-isomer specific 2-hydroxyacid dehydrogenase catalytic" evidence="4">
    <location>
        <begin position="27"/>
        <end position="338"/>
    </location>
</feature>
<dbReference type="GO" id="GO:0030267">
    <property type="term" value="F:glyoxylate reductase (NADPH) activity"/>
    <property type="evidence" value="ECO:0007669"/>
    <property type="project" value="TreeGrafter"/>
</dbReference>
<evidence type="ECO:0000313" key="6">
    <source>
        <dbReference type="EMBL" id="KAG8191750.1"/>
    </source>
</evidence>
<keyword evidence="7" id="KW-1185">Reference proteome</keyword>
<reference evidence="6 7" key="1">
    <citation type="journal article" date="2022" name="Nat. Ecol. Evol.">
        <title>A masculinizing supergene underlies an exaggerated male reproductive morph in a spider.</title>
        <authorList>
            <person name="Hendrickx F."/>
            <person name="De Corte Z."/>
            <person name="Sonet G."/>
            <person name="Van Belleghem S.M."/>
            <person name="Kostlbacher S."/>
            <person name="Vangestel C."/>
        </authorList>
    </citation>
    <scope>NUCLEOTIDE SEQUENCE [LARGE SCALE GENOMIC DNA]</scope>
    <source>
        <strain evidence="6">W744_W776</strain>
    </source>
</reference>
<organism evidence="6 7">
    <name type="scientific">Oedothorax gibbosus</name>
    <dbReference type="NCBI Taxonomy" id="931172"/>
    <lineage>
        <taxon>Eukaryota</taxon>
        <taxon>Metazoa</taxon>
        <taxon>Ecdysozoa</taxon>
        <taxon>Arthropoda</taxon>
        <taxon>Chelicerata</taxon>
        <taxon>Arachnida</taxon>
        <taxon>Araneae</taxon>
        <taxon>Araneomorphae</taxon>
        <taxon>Entelegynae</taxon>
        <taxon>Araneoidea</taxon>
        <taxon>Linyphiidae</taxon>
        <taxon>Erigoninae</taxon>
        <taxon>Oedothorax</taxon>
    </lineage>
</organism>